<sequence length="305" mass="32919">MTLLVSLPSGNAFGQENPNRPPWAQKSKTKANSTSGSNSGANASDAASTPSPVGEPGKIVQPTPLPPIEDSQDAAAQRGRIRVNVNLVSVLVSVLDEHNRPAPDLPREAFQLFDEGTQQEIAIFEPETSLPLDLALMIDASLSAHKEISFEQEAAAHFIRQVIRPGDRLGVFSFDEDVTQRAGFSDNVAILQDAVRRIPNGAGTSIYDAVFLASRSLAQRGDDRRRVIVLVTDAGETTSHYDFDAARRAAVNGNVLLYTIVIRPVKNENGRNTAGEHALETMTDTTGGAMFYPDAPQELTAIFDR</sequence>
<feature type="compositionally biased region" description="Low complexity" evidence="1">
    <location>
        <begin position="30"/>
        <end position="49"/>
    </location>
</feature>
<feature type="compositionally biased region" description="Polar residues" evidence="1">
    <location>
        <begin position="8"/>
        <end position="18"/>
    </location>
</feature>
<dbReference type="SUPFAM" id="SSF53300">
    <property type="entry name" value="vWA-like"/>
    <property type="match status" value="1"/>
</dbReference>
<dbReference type="PROSITE" id="PS50234">
    <property type="entry name" value="VWFA"/>
    <property type="match status" value="1"/>
</dbReference>
<dbReference type="Pfam" id="PF13519">
    <property type="entry name" value="VWA_2"/>
    <property type="match status" value="1"/>
</dbReference>
<dbReference type="InterPro" id="IPR002035">
    <property type="entry name" value="VWF_A"/>
</dbReference>
<evidence type="ECO:0000313" key="3">
    <source>
        <dbReference type="EMBL" id="MBA0084516.1"/>
    </source>
</evidence>
<feature type="region of interest" description="Disordered" evidence="1">
    <location>
        <begin position="1"/>
        <end position="76"/>
    </location>
</feature>
<reference evidence="3" key="1">
    <citation type="submission" date="2020-06" db="EMBL/GenBank/DDBJ databases">
        <title>Legume-microbial interactions unlock mineral nutrients during tropical forest succession.</title>
        <authorList>
            <person name="Epihov D.Z."/>
        </authorList>
    </citation>
    <scope>NUCLEOTIDE SEQUENCE [LARGE SCALE GENOMIC DNA]</scope>
    <source>
        <strain evidence="3">Pan2503</strain>
    </source>
</reference>
<dbReference type="InterPro" id="IPR017802">
    <property type="entry name" value="VWFA-rel_acidobac-type"/>
</dbReference>
<dbReference type="CDD" id="cd00198">
    <property type="entry name" value="vWFA"/>
    <property type="match status" value="1"/>
</dbReference>
<keyword evidence="4" id="KW-1185">Reference proteome</keyword>
<dbReference type="NCBIfam" id="TIGR03436">
    <property type="entry name" value="acidobact_VWFA"/>
    <property type="match status" value="1"/>
</dbReference>
<evidence type="ECO:0000259" key="2">
    <source>
        <dbReference type="PROSITE" id="PS50234"/>
    </source>
</evidence>
<protein>
    <submittedName>
        <fullName evidence="3">VWA domain-containing protein</fullName>
    </submittedName>
</protein>
<evidence type="ECO:0000313" key="4">
    <source>
        <dbReference type="Proteomes" id="UP000567293"/>
    </source>
</evidence>
<dbReference type="Gene3D" id="3.40.50.410">
    <property type="entry name" value="von Willebrand factor, type A domain"/>
    <property type="match status" value="1"/>
</dbReference>
<evidence type="ECO:0000256" key="1">
    <source>
        <dbReference type="SAM" id="MobiDB-lite"/>
    </source>
</evidence>
<proteinExistence type="predicted"/>
<feature type="non-terminal residue" evidence="3">
    <location>
        <position position="305"/>
    </location>
</feature>
<accession>A0A7V8NNJ7</accession>
<feature type="domain" description="VWFA" evidence="2">
    <location>
        <begin position="133"/>
        <end position="305"/>
    </location>
</feature>
<name>A0A7V8NNJ7_9BACT</name>
<dbReference type="InterPro" id="IPR036465">
    <property type="entry name" value="vWFA_dom_sf"/>
</dbReference>
<organism evidence="3 4">
    <name type="scientific">Candidatus Acidiferrum panamense</name>
    <dbReference type="NCBI Taxonomy" id="2741543"/>
    <lineage>
        <taxon>Bacteria</taxon>
        <taxon>Pseudomonadati</taxon>
        <taxon>Acidobacteriota</taxon>
        <taxon>Terriglobia</taxon>
        <taxon>Candidatus Acidiferrales</taxon>
        <taxon>Candidatus Acidiferrum</taxon>
    </lineage>
</organism>
<comment type="caution">
    <text evidence="3">The sequence shown here is derived from an EMBL/GenBank/DDBJ whole genome shotgun (WGS) entry which is preliminary data.</text>
</comment>
<dbReference type="EMBL" id="JACDQQ010000588">
    <property type="protein sequence ID" value="MBA0084516.1"/>
    <property type="molecule type" value="Genomic_DNA"/>
</dbReference>
<gene>
    <name evidence="3" type="ORF">HRJ53_05940</name>
</gene>
<dbReference type="AlphaFoldDB" id="A0A7V8NNJ7"/>
<dbReference type="Proteomes" id="UP000567293">
    <property type="component" value="Unassembled WGS sequence"/>
</dbReference>
<dbReference type="SMART" id="SM00327">
    <property type="entry name" value="VWA"/>
    <property type="match status" value="1"/>
</dbReference>